<evidence type="ECO:0000256" key="7">
    <source>
        <dbReference type="SAM" id="SignalP"/>
    </source>
</evidence>
<comment type="similarity">
    <text evidence="1 6">Belongs to the small GTPase superfamily. Arf family.</text>
</comment>
<feature type="chain" id="PRO_5036433567" description="Small Arf-related GTPase" evidence="7">
    <location>
        <begin position="20"/>
        <end position="177"/>
    </location>
</feature>
<dbReference type="EMBL" id="BNCP01000030">
    <property type="protein sequence ID" value="GIL84537.1"/>
    <property type="molecule type" value="Genomic_DNA"/>
</dbReference>
<feature type="binding site" evidence="4">
    <location>
        <begin position="126"/>
        <end position="129"/>
    </location>
    <ligand>
        <name>GTP</name>
        <dbReference type="ChEBI" id="CHEBI:37565"/>
    </ligand>
</feature>
<feature type="binding site" evidence="4">
    <location>
        <begin position="24"/>
        <end position="31"/>
    </location>
    <ligand>
        <name>GTP</name>
        <dbReference type="ChEBI" id="CHEBI:37565"/>
    </ligand>
</feature>
<dbReference type="PROSITE" id="PS51419">
    <property type="entry name" value="RAB"/>
    <property type="match status" value="1"/>
</dbReference>
<reference evidence="8" key="1">
    <citation type="journal article" date="2021" name="Proc. Natl. Acad. Sci. U.S.A.">
        <title>Three genomes in the algal genus Volvox reveal the fate of a haploid sex-determining region after a transition to homothallism.</title>
        <authorList>
            <person name="Yamamoto K."/>
            <person name="Hamaji T."/>
            <person name="Kawai-Toyooka H."/>
            <person name="Matsuzaki R."/>
            <person name="Takahashi F."/>
            <person name="Nishimura Y."/>
            <person name="Kawachi M."/>
            <person name="Noguchi H."/>
            <person name="Minakuchi Y."/>
            <person name="Umen J.G."/>
            <person name="Toyoda A."/>
            <person name="Nozaki H."/>
        </authorList>
    </citation>
    <scope>NUCLEOTIDE SEQUENCE</scope>
    <source>
        <strain evidence="9">NIES-3785</strain>
        <strain evidence="8">NIES-3786</strain>
    </source>
</reference>
<keyword evidence="3 4" id="KW-0342">GTP-binding</keyword>
<accession>A0A8J4CQB8</accession>
<dbReference type="Gene3D" id="3.40.50.300">
    <property type="entry name" value="P-loop containing nucleotide triphosphate hydrolases"/>
    <property type="match status" value="1"/>
</dbReference>
<evidence type="ECO:0000313" key="8">
    <source>
        <dbReference type="EMBL" id="GIL84537.1"/>
    </source>
</evidence>
<dbReference type="InterPro" id="IPR005225">
    <property type="entry name" value="Small_GTP-bd"/>
</dbReference>
<evidence type="ECO:0000313" key="10">
    <source>
        <dbReference type="Proteomes" id="UP000747110"/>
    </source>
</evidence>
<dbReference type="PRINTS" id="PR00328">
    <property type="entry name" value="SAR1GTPBP"/>
</dbReference>
<name>A0A8J4CQB8_9CHLO</name>
<evidence type="ECO:0000256" key="5">
    <source>
        <dbReference type="PIRSR" id="PIRSR606689-2"/>
    </source>
</evidence>
<dbReference type="InterPro" id="IPR006689">
    <property type="entry name" value="Small_GTPase_ARF/SAR"/>
</dbReference>
<dbReference type="InterPro" id="IPR044612">
    <property type="entry name" value="ARL2/3"/>
</dbReference>
<dbReference type="SUPFAM" id="SSF52540">
    <property type="entry name" value="P-loop containing nucleoside triphosphate hydrolases"/>
    <property type="match status" value="1"/>
</dbReference>
<dbReference type="SMART" id="SM00177">
    <property type="entry name" value="ARF"/>
    <property type="match status" value="1"/>
</dbReference>
<comment type="caution">
    <text evidence="8">The sequence shown here is derived from an EMBL/GenBank/DDBJ whole genome shotgun (WGS) entry which is preliminary data.</text>
</comment>
<dbReference type="AlphaFoldDB" id="A0A8J4CQB8"/>
<feature type="binding site" evidence="4">
    <location>
        <position position="70"/>
    </location>
    <ligand>
        <name>GTP</name>
        <dbReference type="ChEBI" id="CHEBI:37565"/>
    </ligand>
</feature>
<dbReference type="PANTHER" id="PTHR45697">
    <property type="entry name" value="ADP-RIBOSYLATION FACTOR-LIKE PROTEIN 2-RELATED"/>
    <property type="match status" value="1"/>
</dbReference>
<gene>
    <name evidence="8" type="ORF">Vretifemale_13097</name>
    <name evidence="9" type="ORF">Vretimale_14402</name>
</gene>
<protein>
    <recommendedName>
        <fullName evidence="11">Small Arf-related GTPase</fullName>
    </recommendedName>
</protein>
<dbReference type="SMART" id="SM00178">
    <property type="entry name" value="SAR"/>
    <property type="match status" value="1"/>
</dbReference>
<dbReference type="OrthoDB" id="414781at2759"/>
<dbReference type="GO" id="GO:0003924">
    <property type="term" value="F:GTPase activity"/>
    <property type="evidence" value="ECO:0007669"/>
    <property type="project" value="InterPro"/>
</dbReference>
<evidence type="ECO:0000256" key="1">
    <source>
        <dbReference type="ARBA" id="ARBA00010290"/>
    </source>
</evidence>
<evidence type="ECO:0000313" key="9">
    <source>
        <dbReference type="EMBL" id="GIM11044.1"/>
    </source>
</evidence>
<evidence type="ECO:0000256" key="3">
    <source>
        <dbReference type="ARBA" id="ARBA00023134"/>
    </source>
</evidence>
<dbReference type="EMBL" id="BNCQ01000036">
    <property type="protein sequence ID" value="GIM11044.1"/>
    <property type="molecule type" value="Genomic_DNA"/>
</dbReference>
<feature type="binding site" evidence="5">
    <location>
        <position position="48"/>
    </location>
    <ligand>
        <name>Mg(2+)</name>
        <dbReference type="ChEBI" id="CHEBI:18420"/>
    </ligand>
</feature>
<evidence type="ECO:0008006" key="11">
    <source>
        <dbReference type="Google" id="ProtNLM"/>
    </source>
</evidence>
<keyword evidence="5" id="KW-0460">Magnesium</keyword>
<dbReference type="Pfam" id="PF00025">
    <property type="entry name" value="Arf"/>
    <property type="match status" value="1"/>
</dbReference>
<keyword evidence="2 4" id="KW-0547">Nucleotide-binding</keyword>
<organism evidence="8 10">
    <name type="scientific">Volvox reticuliferus</name>
    <dbReference type="NCBI Taxonomy" id="1737510"/>
    <lineage>
        <taxon>Eukaryota</taxon>
        <taxon>Viridiplantae</taxon>
        <taxon>Chlorophyta</taxon>
        <taxon>core chlorophytes</taxon>
        <taxon>Chlorophyceae</taxon>
        <taxon>CS clade</taxon>
        <taxon>Chlamydomonadales</taxon>
        <taxon>Volvocaceae</taxon>
        <taxon>Volvox</taxon>
    </lineage>
</organism>
<proteinExistence type="inferred from homology"/>
<feature type="signal peptide" evidence="7">
    <location>
        <begin position="1"/>
        <end position="19"/>
    </location>
</feature>
<sequence length="177" mass="19403">MGFLRSLLIRLGLVKTKVGLLIVGLSNSGKSTVVARLTKEPVEEVVPTVGFAVESVKMEGLSVTIFDMSGNNRYHELWKLYYKDTTAVIFVLDAADSARFPEADTVLQELFKADLLKKVPILVFCNKMDLETAARPAEVAAALHLPSTSSRGFQLQSCSALRGDGIKEGMQWLLDQV</sequence>
<keyword evidence="5" id="KW-0479">Metal-binding</keyword>
<evidence type="ECO:0000256" key="6">
    <source>
        <dbReference type="RuleBase" id="RU003925"/>
    </source>
</evidence>
<feature type="binding site" evidence="5">
    <location>
        <position position="31"/>
    </location>
    <ligand>
        <name>Mg(2+)</name>
        <dbReference type="ChEBI" id="CHEBI:18420"/>
    </ligand>
</feature>
<dbReference type="FunFam" id="3.40.50.300:FF:001166">
    <property type="entry name" value="ADP-ribosylation factor D"/>
    <property type="match status" value="1"/>
</dbReference>
<dbReference type="PROSITE" id="PS51417">
    <property type="entry name" value="ARF"/>
    <property type="match status" value="1"/>
</dbReference>
<evidence type="ECO:0000256" key="4">
    <source>
        <dbReference type="PIRSR" id="PIRSR606689-1"/>
    </source>
</evidence>
<keyword evidence="7" id="KW-0732">Signal</keyword>
<dbReference type="NCBIfam" id="TIGR00231">
    <property type="entry name" value="small_GTP"/>
    <property type="match status" value="1"/>
</dbReference>
<dbReference type="Proteomes" id="UP000747110">
    <property type="component" value="Unassembled WGS sequence"/>
</dbReference>
<dbReference type="CDD" id="cd00878">
    <property type="entry name" value="Arf_Arl"/>
    <property type="match status" value="1"/>
</dbReference>
<dbReference type="GO" id="GO:0005525">
    <property type="term" value="F:GTP binding"/>
    <property type="evidence" value="ECO:0007669"/>
    <property type="project" value="UniProtKB-KW"/>
</dbReference>
<keyword evidence="10" id="KW-1185">Reference proteome</keyword>
<evidence type="ECO:0000256" key="2">
    <source>
        <dbReference type="ARBA" id="ARBA00022741"/>
    </source>
</evidence>
<dbReference type="Proteomes" id="UP000722791">
    <property type="component" value="Unassembled WGS sequence"/>
</dbReference>
<dbReference type="GO" id="GO:0046872">
    <property type="term" value="F:metal ion binding"/>
    <property type="evidence" value="ECO:0007669"/>
    <property type="project" value="UniProtKB-KW"/>
</dbReference>
<dbReference type="InterPro" id="IPR027417">
    <property type="entry name" value="P-loop_NTPase"/>
</dbReference>